<dbReference type="GO" id="GO:0009697">
    <property type="term" value="P:salicylic acid biosynthetic process"/>
    <property type="evidence" value="ECO:0007669"/>
    <property type="project" value="TreeGrafter"/>
</dbReference>
<dbReference type="EMBL" id="CP029487">
    <property type="protein sequence ID" value="QCT72865.1"/>
    <property type="molecule type" value="Genomic_DNA"/>
</dbReference>
<dbReference type="GO" id="GO:0004106">
    <property type="term" value="F:chorismate mutase activity"/>
    <property type="evidence" value="ECO:0007669"/>
    <property type="project" value="InterPro"/>
</dbReference>
<name>A0A4P9CD71_EUBML</name>
<keyword evidence="1" id="KW-0413">Isomerase</keyword>
<dbReference type="RefSeq" id="WP_096920160.1">
    <property type="nucleotide sequence ID" value="NZ_CP029487.1"/>
</dbReference>
<dbReference type="InterPro" id="IPR051331">
    <property type="entry name" value="Chorismate_mutase-related"/>
</dbReference>
<dbReference type="InterPro" id="IPR036263">
    <property type="entry name" value="Chorismate_II_sf"/>
</dbReference>
<dbReference type="GO" id="GO:0046417">
    <property type="term" value="P:chorismate metabolic process"/>
    <property type="evidence" value="ECO:0007669"/>
    <property type="project" value="InterPro"/>
</dbReference>
<evidence type="ECO:0000256" key="1">
    <source>
        <dbReference type="ARBA" id="ARBA00023235"/>
    </source>
</evidence>
<gene>
    <name evidence="3" type="ORF">CPZ25_016560</name>
</gene>
<evidence type="ECO:0000313" key="4">
    <source>
        <dbReference type="Proteomes" id="UP000218387"/>
    </source>
</evidence>
<dbReference type="Gene3D" id="1.20.59.10">
    <property type="entry name" value="Chorismate mutase"/>
    <property type="match status" value="1"/>
</dbReference>
<proteinExistence type="predicted"/>
<dbReference type="Proteomes" id="UP000218387">
    <property type="component" value="Chromosome"/>
</dbReference>
<sequence length="97" mass="11458">MAKSIEEIRARIDAVDAEMRALFEERLDLVYQVAEYKFTNHGEIFDPKREAEVVKKHTEKLENADYKKYYAEFIHAVMDQSKRVQQAYIDGQDAKKD</sequence>
<dbReference type="SMART" id="SM00830">
    <property type="entry name" value="CM_2"/>
    <property type="match status" value="1"/>
</dbReference>
<feature type="domain" description="Chorismate mutase" evidence="2">
    <location>
        <begin position="1"/>
        <end position="89"/>
    </location>
</feature>
<dbReference type="PANTHER" id="PTHR38041">
    <property type="entry name" value="CHORISMATE MUTASE"/>
    <property type="match status" value="1"/>
</dbReference>
<dbReference type="PANTHER" id="PTHR38041:SF1">
    <property type="entry name" value="CHORISMATE MUTASE"/>
    <property type="match status" value="1"/>
</dbReference>
<accession>A0A4P9CD71</accession>
<keyword evidence="4" id="KW-1185">Reference proteome</keyword>
<organism evidence="3 4">
    <name type="scientific">Eubacterium maltosivorans</name>
    <dbReference type="NCBI Taxonomy" id="2041044"/>
    <lineage>
        <taxon>Bacteria</taxon>
        <taxon>Bacillati</taxon>
        <taxon>Bacillota</taxon>
        <taxon>Clostridia</taxon>
        <taxon>Eubacteriales</taxon>
        <taxon>Eubacteriaceae</taxon>
        <taxon>Eubacterium</taxon>
    </lineage>
</organism>
<dbReference type="NCBIfam" id="TIGR01805">
    <property type="entry name" value="CM_mono_grmpos"/>
    <property type="match status" value="1"/>
</dbReference>
<evidence type="ECO:0000259" key="2">
    <source>
        <dbReference type="PROSITE" id="PS51168"/>
    </source>
</evidence>
<protein>
    <submittedName>
        <fullName evidence="3">Chorismate mutase</fullName>
    </submittedName>
</protein>
<dbReference type="KEGG" id="emt:CPZ25_016560"/>
<dbReference type="PROSITE" id="PS51168">
    <property type="entry name" value="CHORISMATE_MUT_2"/>
    <property type="match status" value="1"/>
</dbReference>
<dbReference type="AlphaFoldDB" id="A0A4P9CD71"/>
<evidence type="ECO:0000313" key="3">
    <source>
        <dbReference type="EMBL" id="QCT72865.1"/>
    </source>
</evidence>
<dbReference type="InterPro" id="IPR011279">
    <property type="entry name" value="Chorismate_mutase_GmP"/>
</dbReference>
<dbReference type="Pfam" id="PF01817">
    <property type="entry name" value="CM_2"/>
    <property type="match status" value="1"/>
</dbReference>
<reference evidence="3 4" key="1">
    <citation type="submission" date="2018-05" db="EMBL/GenBank/DDBJ databases">
        <title>Genome comparison of Eubacterium sp.</title>
        <authorList>
            <person name="Feng Y."/>
            <person name="Sanchez-Andrea I."/>
            <person name="Stams A.J.M."/>
            <person name="De Vos W.M."/>
        </authorList>
    </citation>
    <scope>NUCLEOTIDE SEQUENCE [LARGE SCALE GENOMIC DNA]</scope>
    <source>
        <strain evidence="3 4">YI</strain>
    </source>
</reference>
<dbReference type="InterPro" id="IPR036979">
    <property type="entry name" value="CM_dom_sf"/>
</dbReference>
<dbReference type="InterPro" id="IPR002701">
    <property type="entry name" value="CM_II_prokaryot"/>
</dbReference>
<dbReference type="SUPFAM" id="SSF48600">
    <property type="entry name" value="Chorismate mutase II"/>
    <property type="match status" value="1"/>
</dbReference>